<dbReference type="Proteomes" id="UP000189137">
    <property type="component" value="Unassembled WGS sequence"/>
</dbReference>
<accession>A0A9X8RLJ6</accession>
<feature type="transmembrane region" description="Helical" evidence="1">
    <location>
        <begin position="39"/>
        <end position="59"/>
    </location>
</feature>
<dbReference type="RefSeq" id="WP_032542012.1">
    <property type="nucleotide sequence ID" value="NZ_CAADCK010000015.1"/>
</dbReference>
<keyword evidence="1" id="KW-0812">Transmembrane</keyword>
<name>A0A9X8RLJ6_CLODI</name>
<organism evidence="2 3">
    <name type="scientific">Clostridioides difficile</name>
    <name type="common">Peptoclostridium difficile</name>
    <dbReference type="NCBI Taxonomy" id="1496"/>
    <lineage>
        <taxon>Bacteria</taxon>
        <taxon>Bacillati</taxon>
        <taxon>Bacillota</taxon>
        <taxon>Clostridia</taxon>
        <taxon>Peptostreptococcales</taxon>
        <taxon>Peptostreptococcaceae</taxon>
        <taxon>Clostridioides</taxon>
    </lineage>
</organism>
<gene>
    <name evidence="2" type="ORF">SAMEA3375112_03370</name>
</gene>
<evidence type="ECO:0000313" key="2">
    <source>
        <dbReference type="EMBL" id="SJS99376.1"/>
    </source>
</evidence>
<evidence type="ECO:0000313" key="3">
    <source>
        <dbReference type="Proteomes" id="UP000189137"/>
    </source>
</evidence>
<evidence type="ECO:0000256" key="1">
    <source>
        <dbReference type="SAM" id="Phobius"/>
    </source>
</evidence>
<protein>
    <submittedName>
        <fullName evidence="2">Uncharacterized protein</fullName>
    </submittedName>
</protein>
<proteinExistence type="predicted"/>
<dbReference type="EMBL" id="FUPS01000014">
    <property type="protein sequence ID" value="SJS99376.1"/>
    <property type="molecule type" value="Genomic_DNA"/>
</dbReference>
<keyword evidence="1" id="KW-0472">Membrane</keyword>
<sequence length="60" mass="6942">MLKTLFVSLAICVIIRLSISIFNKTLKFLNMFESRKESFVGWLILVVSSLIIYCLMDIIL</sequence>
<reference evidence="2 3" key="1">
    <citation type="submission" date="2017-02" db="EMBL/GenBank/DDBJ databases">
        <authorList>
            <consortium name="Pathogen Informatics"/>
        </authorList>
    </citation>
    <scope>NUCLEOTIDE SEQUENCE [LARGE SCALE GENOMIC DNA]</scope>
    <source>
        <strain evidence="2 3">VRECD0157</strain>
    </source>
</reference>
<comment type="caution">
    <text evidence="2">The sequence shown here is derived from an EMBL/GenBank/DDBJ whole genome shotgun (WGS) entry which is preliminary data.</text>
</comment>
<dbReference type="AlphaFoldDB" id="A0A9X8RLJ6"/>
<keyword evidence="1" id="KW-1133">Transmembrane helix</keyword>